<evidence type="ECO:0000256" key="11">
    <source>
        <dbReference type="ARBA" id="ARBA00022960"/>
    </source>
</evidence>
<dbReference type="eggNOG" id="COG0812">
    <property type="taxonomic scope" value="Bacteria"/>
</dbReference>
<evidence type="ECO:0000256" key="5">
    <source>
        <dbReference type="ARBA" id="ARBA00010485"/>
    </source>
</evidence>
<dbReference type="Pfam" id="PF02873">
    <property type="entry name" value="MurB_C"/>
    <property type="match status" value="1"/>
</dbReference>
<name>J1GV83_9ACTO</name>
<evidence type="ECO:0000256" key="1">
    <source>
        <dbReference type="ARBA" id="ARBA00001974"/>
    </source>
</evidence>
<dbReference type="Gene3D" id="3.30.43.10">
    <property type="entry name" value="Uridine Diphospho-n-acetylenolpyruvylglucosamine Reductase, domain 2"/>
    <property type="match status" value="1"/>
</dbReference>
<comment type="similarity">
    <text evidence="5 17">Belongs to the MurB family.</text>
</comment>
<reference evidence="20 21" key="1">
    <citation type="submission" date="2012-05" db="EMBL/GenBank/DDBJ databases">
        <authorList>
            <person name="Harkins D.M."/>
            <person name="Madupu R."/>
            <person name="Durkin A.S."/>
            <person name="Torralba M."/>
            <person name="Methe B."/>
            <person name="Sutton G.G."/>
            <person name="Nelson K.E."/>
        </authorList>
    </citation>
    <scope>NUCLEOTIDE SEQUENCE [LARGE SCALE GENOMIC DNA]</scope>
    <source>
        <strain evidence="20 21">F0489</strain>
    </source>
</reference>
<organism evidence="20 21">
    <name type="scientific">Actinomyces massiliensis F0489</name>
    <dbReference type="NCBI Taxonomy" id="1125718"/>
    <lineage>
        <taxon>Bacteria</taxon>
        <taxon>Bacillati</taxon>
        <taxon>Actinomycetota</taxon>
        <taxon>Actinomycetes</taxon>
        <taxon>Actinomycetales</taxon>
        <taxon>Actinomycetaceae</taxon>
        <taxon>Actinomyces</taxon>
    </lineage>
</organism>
<evidence type="ECO:0000256" key="2">
    <source>
        <dbReference type="ARBA" id="ARBA00003921"/>
    </source>
</evidence>
<dbReference type="HAMAP" id="MF_00037">
    <property type="entry name" value="MurB"/>
    <property type="match status" value="1"/>
</dbReference>
<dbReference type="InterPro" id="IPR016169">
    <property type="entry name" value="FAD-bd_PCMH_sub2"/>
</dbReference>
<keyword evidence="14 17" id="KW-0131">Cell cycle</keyword>
<comment type="cofactor">
    <cofactor evidence="1 17">
        <name>FAD</name>
        <dbReference type="ChEBI" id="CHEBI:57692"/>
    </cofactor>
</comment>
<keyword evidence="10 17" id="KW-0521">NADP</keyword>
<evidence type="ECO:0000256" key="18">
    <source>
        <dbReference type="SAM" id="MobiDB-lite"/>
    </source>
</evidence>
<feature type="compositionally biased region" description="Polar residues" evidence="18">
    <location>
        <begin position="24"/>
        <end position="33"/>
    </location>
</feature>
<dbReference type="InterPro" id="IPR003170">
    <property type="entry name" value="MurB"/>
</dbReference>
<accession>J1GV83</accession>
<evidence type="ECO:0000256" key="16">
    <source>
        <dbReference type="ARBA" id="ARBA00048914"/>
    </source>
</evidence>
<sequence length="452" mass="46941">MNASRSRARHQPDARPISGAIQESVMSQPTSDTPGPLGSAEPLFEDEMCAMPLSVNADCADWPASVEALGRVPGSQAQAEAPCLAELTTLRVGGPVGRYVEAADEAELIDVVRQADAEGAPLLVIGGGSNILAADRGFDGVVVRDARADVDLVSDDACGGAEITATAGTTWDDLVRQAVASHWGGFAALSGIPGTVGAAPVQNIGAYGTEVAELLASVRAWDRAAGRAVHLPLSELRLAYRDSALKRSLTDPDIGAGRTWGPTGRWVVLSATFHVRQASLSAPIAYSQLAAALDVDMGARVDAREVREAVLALRRSKGMVLDAADHDTWSAGSFFTNPILTRAQAATLPEDAPRFPVTDHTRVVAGTRGAPVVDGLVKTSAAWLIDHAGFPKGFSVSGGSGRASLSTKHVLALTNRGDATADDVAALRDAIVAGVRERYGVTLVPEPVAVGW</sequence>
<dbReference type="Pfam" id="PF01565">
    <property type="entry name" value="FAD_binding_4"/>
    <property type="match status" value="1"/>
</dbReference>
<feature type="active site" evidence="17">
    <location>
        <position position="446"/>
    </location>
</feature>
<feature type="domain" description="FAD-binding PCMH-type" evidence="19">
    <location>
        <begin position="92"/>
        <end position="278"/>
    </location>
</feature>
<dbReference type="InterPro" id="IPR011601">
    <property type="entry name" value="MurB_C"/>
</dbReference>
<dbReference type="InterPro" id="IPR016166">
    <property type="entry name" value="FAD-bd_PCMH"/>
</dbReference>
<evidence type="ECO:0000259" key="19">
    <source>
        <dbReference type="PROSITE" id="PS51387"/>
    </source>
</evidence>
<dbReference type="PANTHER" id="PTHR21071:SF4">
    <property type="entry name" value="UDP-N-ACETYLENOLPYRUVOYLGLUCOSAMINE REDUCTASE"/>
    <property type="match status" value="1"/>
</dbReference>
<dbReference type="GO" id="GO:0008762">
    <property type="term" value="F:UDP-N-acetylmuramate dehydrogenase activity"/>
    <property type="evidence" value="ECO:0007669"/>
    <property type="project" value="UniProtKB-UniRule"/>
</dbReference>
<evidence type="ECO:0000313" key="20">
    <source>
        <dbReference type="EMBL" id="EJF37000.1"/>
    </source>
</evidence>
<evidence type="ECO:0000256" key="9">
    <source>
        <dbReference type="ARBA" id="ARBA00022827"/>
    </source>
</evidence>
<dbReference type="PANTHER" id="PTHR21071">
    <property type="entry name" value="UDP-N-ACETYLENOLPYRUVOYLGLUCOSAMINE REDUCTASE"/>
    <property type="match status" value="1"/>
</dbReference>
<feature type="active site" description="Proton donor" evidence="17">
    <location>
        <position position="333"/>
    </location>
</feature>
<dbReference type="InterPro" id="IPR036318">
    <property type="entry name" value="FAD-bd_PCMH-like_sf"/>
</dbReference>
<dbReference type="SUPFAM" id="SSF56194">
    <property type="entry name" value="Uridine diphospho-N-Acetylenolpyruvylglucosamine reductase, MurB, C-terminal domain"/>
    <property type="match status" value="1"/>
</dbReference>
<dbReference type="Gene3D" id="3.90.78.10">
    <property type="entry name" value="UDP-N-acetylenolpyruvoylglucosamine reductase, C-terminal domain"/>
    <property type="match status" value="1"/>
</dbReference>
<comment type="pathway">
    <text evidence="4 17">Cell wall biogenesis; peptidoglycan biosynthesis.</text>
</comment>
<proteinExistence type="inferred from homology"/>
<comment type="subcellular location">
    <subcellularLocation>
        <location evidence="3 17">Cytoplasm</location>
    </subcellularLocation>
</comment>
<keyword evidence="9 17" id="KW-0274">FAD</keyword>
<dbReference type="NCBIfam" id="NF010478">
    <property type="entry name" value="PRK13903.1"/>
    <property type="match status" value="1"/>
</dbReference>
<evidence type="ECO:0000256" key="13">
    <source>
        <dbReference type="ARBA" id="ARBA00023002"/>
    </source>
</evidence>
<evidence type="ECO:0000256" key="17">
    <source>
        <dbReference type="HAMAP-Rule" id="MF_00037"/>
    </source>
</evidence>
<dbReference type="AlphaFoldDB" id="J1GV83"/>
<dbReference type="GO" id="GO:0051301">
    <property type="term" value="P:cell division"/>
    <property type="evidence" value="ECO:0007669"/>
    <property type="project" value="UniProtKB-KW"/>
</dbReference>
<evidence type="ECO:0000256" key="15">
    <source>
        <dbReference type="ARBA" id="ARBA00023316"/>
    </source>
</evidence>
<keyword evidence="13 17" id="KW-0560">Oxidoreductase</keyword>
<feature type="active site" evidence="17">
    <location>
        <position position="241"/>
    </location>
</feature>
<keyword evidence="11 17" id="KW-0133">Cell shape</keyword>
<dbReference type="PROSITE" id="PS51387">
    <property type="entry name" value="FAD_PCMH"/>
    <property type="match status" value="1"/>
</dbReference>
<dbReference type="PATRIC" id="fig|1125718.3.peg.2688"/>
<dbReference type="UniPathway" id="UPA00219"/>
<dbReference type="GO" id="GO:0008360">
    <property type="term" value="P:regulation of cell shape"/>
    <property type="evidence" value="ECO:0007669"/>
    <property type="project" value="UniProtKB-KW"/>
</dbReference>
<dbReference type="InterPro" id="IPR036635">
    <property type="entry name" value="MurB_C_sf"/>
</dbReference>
<protein>
    <recommendedName>
        <fullName evidence="17">UDP-N-acetylenolpyruvoylglucosamine reductase</fullName>
        <ecNumber evidence="17">1.3.1.98</ecNumber>
    </recommendedName>
    <alternativeName>
        <fullName evidence="17">UDP-N-acetylmuramate dehydrogenase</fullName>
    </alternativeName>
</protein>
<comment type="catalytic activity">
    <reaction evidence="16 17">
        <text>UDP-N-acetyl-alpha-D-muramate + NADP(+) = UDP-N-acetyl-3-O-(1-carboxyvinyl)-alpha-D-glucosamine + NADPH + H(+)</text>
        <dbReference type="Rhea" id="RHEA:12248"/>
        <dbReference type="ChEBI" id="CHEBI:15378"/>
        <dbReference type="ChEBI" id="CHEBI:57783"/>
        <dbReference type="ChEBI" id="CHEBI:58349"/>
        <dbReference type="ChEBI" id="CHEBI:68483"/>
        <dbReference type="ChEBI" id="CHEBI:70757"/>
        <dbReference type="EC" id="1.3.1.98"/>
    </reaction>
</comment>
<keyword evidence="6 17" id="KW-0963">Cytoplasm</keyword>
<dbReference type="Proteomes" id="UP000002941">
    <property type="component" value="Unassembled WGS sequence"/>
</dbReference>
<dbReference type="GO" id="GO:0071555">
    <property type="term" value="P:cell wall organization"/>
    <property type="evidence" value="ECO:0007669"/>
    <property type="project" value="UniProtKB-KW"/>
</dbReference>
<keyword evidence="7 17" id="KW-0132">Cell division</keyword>
<dbReference type="EC" id="1.3.1.98" evidence="17"/>
<evidence type="ECO:0000256" key="12">
    <source>
        <dbReference type="ARBA" id="ARBA00022984"/>
    </source>
</evidence>
<dbReference type="InterPro" id="IPR016167">
    <property type="entry name" value="FAD-bd_PCMH_sub1"/>
</dbReference>
<evidence type="ECO:0000256" key="7">
    <source>
        <dbReference type="ARBA" id="ARBA00022618"/>
    </source>
</evidence>
<dbReference type="InterPro" id="IPR006094">
    <property type="entry name" value="Oxid_FAD_bind_N"/>
</dbReference>
<keyword evidence="8 17" id="KW-0285">Flavoprotein</keyword>
<evidence type="ECO:0000256" key="6">
    <source>
        <dbReference type="ARBA" id="ARBA00022490"/>
    </source>
</evidence>
<dbReference type="GO" id="GO:0005829">
    <property type="term" value="C:cytosol"/>
    <property type="evidence" value="ECO:0007669"/>
    <property type="project" value="TreeGrafter"/>
</dbReference>
<keyword evidence="21" id="KW-1185">Reference proteome</keyword>
<evidence type="ECO:0000256" key="10">
    <source>
        <dbReference type="ARBA" id="ARBA00022857"/>
    </source>
</evidence>
<dbReference type="GO" id="GO:0071949">
    <property type="term" value="F:FAD binding"/>
    <property type="evidence" value="ECO:0007669"/>
    <property type="project" value="InterPro"/>
</dbReference>
<evidence type="ECO:0000256" key="4">
    <source>
        <dbReference type="ARBA" id="ARBA00004752"/>
    </source>
</evidence>
<keyword evidence="15 17" id="KW-0961">Cell wall biogenesis/degradation</keyword>
<comment type="function">
    <text evidence="2 17">Cell wall formation.</text>
</comment>
<dbReference type="SUPFAM" id="SSF56176">
    <property type="entry name" value="FAD-binding/transporter-associated domain-like"/>
    <property type="match status" value="1"/>
</dbReference>
<dbReference type="Gene3D" id="3.30.465.10">
    <property type="match status" value="1"/>
</dbReference>
<comment type="caution">
    <text evidence="20">The sequence shown here is derived from an EMBL/GenBank/DDBJ whole genome shotgun (WGS) entry which is preliminary data.</text>
</comment>
<evidence type="ECO:0000313" key="21">
    <source>
        <dbReference type="Proteomes" id="UP000002941"/>
    </source>
</evidence>
<feature type="region of interest" description="Disordered" evidence="18">
    <location>
        <begin position="1"/>
        <end position="40"/>
    </location>
</feature>
<keyword evidence="12 17" id="KW-0573">Peptidoglycan synthesis</keyword>
<evidence type="ECO:0000256" key="3">
    <source>
        <dbReference type="ARBA" id="ARBA00004496"/>
    </source>
</evidence>
<gene>
    <name evidence="17 20" type="primary">murB</name>
    <name evidence="20" type="ORF">HMPREF1318_1408</name>
</gene>
<dbReference type="GO" id="GO:0009252">
    <property type="term" value="P:peptidoglycan biosynthetic process"/>
    <property type="evidence" value="ECO:0007669"/>
    <property type="project" value="UniProtKB-UniRule"/>
</dbReference>
<dbReference type="EMBL" id="AKFT01000211">
    <property type="protein sequence ID" value="EJF37000.1"/>
    <property type="molecule type" value="Genomic_DNA"/>
</dbReference>
<evidence type="ECO:0000256" key="14">
    <source>
        <dbReference type="ARBA" id="ARBA00023306"/>
    </source>
</evidence>
<evidence type="ECO:0000256" key="8">
    <source>
        <dbReference type="ARBA" id="ARBA00022630"/>
    </source>
</evidence>